<dbReference type="AlphaFoldDB" id="A0A8H3FDM1"/>
<dbReference type="InterPro" id="IPR000177">
    <property type="entry name" value="Apple"/>
</dbReference>
<dbReference type="Gene3D" id="3.50.4.10">
    <property type="entry name" value="Hepatocyte Growth Factor"/>
    <property type="match status" value="4"/>
</dbReference>
<dbReference type="Pfam" id="PF14295">
    <property type="entry name" value="PAN_4"/>
    <property type="match status" value="4"/>
</dbReference>
<dbReference type="PANTHER" id="PTHR33946">
    <property type="match status" value="1"/>
</dbReference>
<feature type="region of interest" description="Disordered" evidence="3">
    <location>
        <begin position="525"/>
        <end position="544"/>
    </location>
</feature>
<evidence type="ECO:0000256" key="2">
    <source>
        <dbReference type="ARBA" id="ARBA00023157"/>
    </source>
</evidence>
<feature type="region of interest" description="Disordered" evidence="3">
    <location>
        <begin position="107"/>
        <end position="134"/>
    </location>
</feature>
<evidence type="ECO:0000259" key="5">
    <source>
        <dbReference type="PROSITE" id="PS50948"/>
    </source>
</evidence>
<sequence length="834" mass="86406">MVQLISILGLTTTTLAVTFSVRDTTCSPGSVTLNSRQCTIECGTDHPGGDYSALSVPDFQTCINTCSSDPNCRTAQYLTTNSYCYLKSLVGSSTSNADVNGIVCQSSASSSSTTTTTTTTSSATTSSCSPGPTTINGRTGAIECNTDRSGGDYSAVYAETFQACENACAADVNCFTAQYDSASQYCYLKSVINSPHQQSNVWGIVFSSAITTTTTTTTTPPPTSVTSSTTPSSPATTTTSTSYAYCSAGYVTLNNRPAVRQCGFDYSGGDYKNQYTGSMPPCESLCAADPVCVVAVYSLEDGNCYLKSTAGQPSYQGRVHALKFTSTTTTAPAKGCSTAAPDSPFLLNGGFERGLLGVDQQSNTYGGPSTSGGFSVSSSGGVQFEGCNAIFAYPSYPSSNTPRLVLGIQAHSLIVGTRYTISFILGGISDANSDTAPYYNLYNGGRSFAQGSVCGWANSTVCPIVGANRARGQLISADFIYQSGYYGDDIYFLFGWTGTSANAIILDDVRINLPSSTSTTLVTSATTTSTSTSSTTTTPTSIKSSTISSTSTASSCVATYTTINGRSGAVQCGVDRAGGDLTSQYTSSLQACEAACAANPQCVTAQYTGGSTGGTCYLKSTANTPVHKAGVDGIVFYTTASTSSAAATGTAPACTATAPPSPYLINGGWEDGYADEVFGGAGAGNFNGQLTNGMALEGCKARYWVPTSDPSQPREVISGPQYQGLQNGVTYNLTFSIGRTTPYISSSTPPSFVVRVDGYRSIASGSVCGYTQTGACPIIGTGGARGQRVTVLFTAQNARPYQAQDPTQTIFLDIIYGNAGNDQVLFDDFRLNPV</sequence>
<feature type="domain" description="Apple" evidence="5">
    <location>
        <begin position="38"/>
        <end position="104"/>
    </location>
</feature>
<dbReference type="CDD" id="cd01100">
    <property type="entry name" value="APPLE_Factor_XI_like"/>
    <property type="match status" value="2"/>
</dbReference>
<feature type="signal peptide" evidence="4">
    <location>
        <begin position="1"/>
        <end position="16"/>
    </location>
</feature>
<organism evidence="6 7">
    <name type="scientific">Gomphillus americanus</name>
    <dbReference type="NCBI Taxonomy" id="1940652"/>
    <lineage>
        <taxon>Eukaryota</taxon>
        <taxon>Fungi</taxon>
        <taxon>Dikarya</taxon>
        <taxon>Ascomycota</taxon>
        <taxon>Pezizomycotina</taxon>
        <taxon>Lecanoromycetes</taxon>
        <taxon>OSLEUM clade</taxon>
        <taxon>Ostropomycetidae</taxon>
        <taxon>Ostropales</taxon>
        <taxon>Graphidaceae</taxon>
        <taxon>Gomphilloideae</taxon>
        <taxon>Gomphillus</taxon>
    </lineage>
</organism>
<keyword evidence="7" id="KW-1185">Reference proteome</keyword>
<dbReference type="SMART" id="SM00223">
    <property type="entry name" value="APPLE"/>
    <property type="match status" value="2"/>
</dbReference>
<feature type="chain" id="PRO_5034963677" description="Apple domain-containing protein" evidence="4">
    <location>
        <begin position="17"/>
        <end position="834"/>
    </location>
</feature>
<dbReference type="GO" id="GO:0006508">
    <property type="term" value="P:proteolysis"/>
    <property type="evidence" value="ECO:0007669"/>
    <property type="project" value="InterPro"/>
</dbReference>
<name>A0A8H3FDM1_9LECA</name>
<comment type="caution">
    <text evidence="6">The sequence shown here is derived from an EMBL/GenBank/DDBJ whole genome shotgun (WGS) entry which is preliminary data.</text>
</comment>
<evidence type="ECO:0000313" key="6">
    <source>
        <dbReference type="EMBL" id="CAF9920732.1"/>
    </source>
</evidence>
<dbReference type="PANTHER" id="PTHR33946:SF4">
    <property type="entry name" value="COAGULATION FACTOR XI"/>
    <property type="match status" value="1"/>
</dbReference>
<dbReference type="InterPro" id="IPR003609">
    <property type="entry name" value="Pan_app"/>
</dbReference>
<gene>
    <name evidence="6" type="ORF">GOMPHAMPRED_002121</name>
</gene>
<evidence type="ECO:0000256" key="1">
    <source>
        <dbReference type="ARBA" id="ARBA00022737"/>
    </source>
</evidence>
<feature type="compositionally biased region" description="Low complexity" evidence="3">
    <location>
        <begin position="107"/>
        <end position="127"/>
    </location>
</feature>
<keyword evidence="4" id="KW-0732">Signal</keyword>
<dbReference type="GO" id="GO:0005576">
    <property type="term" value="C:extracellular region"/>
    <property type="evidence" value="ECO:0007669"/>
    <property type="project" value="InterPro"/>
</dbReference>
<feature type="region of interest" description="Disordered" evidence="3">
    <location>
        <begin position="214"/>
        <end position="239"/>
    </location>
</feature>
<proteinExistence type="predicted"/>
<keyword evidence="2" id="KW-1015">Disulfide bond</keyword>
<accession>A0A8H3FDM1</accession>
<dbReference type="Proteomes" id="UP000664169">
    <property type="component" value="Unassembled WGS sequence"/>
</dbReference>
<dbReference type="OrthoDB" id="160645at2759"/>
<evidence type="ECO:0000256" key="4">
    <source>
        <dbReference type="SAM" id="SignalP"/>
    </source>
</evidence>
<keyword evidence="1" id="KW-0677">Repeat</keyword>
<evidence type="ECO:0000256" key="3">
    <source>
        <dbReference type="SAM" id="MobiDB-lite"/>
    </source>
</evidence>
<reference evidence="6" key="1">
    <citation type="submission" date="2021-03" db="EMBL/GenBank/DDBJ databases">
        <authorList>
            <person name="Tagirdzhanova G."/>
        </authorList>
    </citation>
    <scope>NUCLEOTIDE SEQUENCE</scope>
</reference>
<dbReference type="PROSITE" id="PS50948">
    <property type="entry name" value="PAN"/>
    <property type="match status" value="1"/>
</dbReference>
<dbReference type="EMBL" id="CAJPDQ010000016">
    <property type="protein sequence ID" value="CAF9920732.1"/>
    <property type="molecule type" value="Genomic_DNA"/>
</dbReference>
<evidence type="ECO:0000313" key="7">
    <source>
        <dbReference type="Proteomes" id="UP000664169"/>
    </source>
</evidence>
<protein>
    <recommendedName>
        <fullName evidence="5">Apple domain-containing protein</fullName>
    </recommendedName>
</protein>